<evidence type="ECO:0008006" key="3">
    <source>
        <dbReference type="Google" id="ProtNLM"/>
    </source>
</evidence>
<protein>
    <recommendedName>
        <fullName evidence="3">Sulfotransferase family protein</fullName>
    </recommendedName>
</protein>
<dbReference type="InterPro" id="IPR027417">
    <property type="entry name" value="P-loop_NTPase"/>
</dbReference>
<dbReference type="EMBL" id="CAXAMN010010779">
    <property type="protein sequence ID" value="CAK9032639.1"/>
    <property type="molecule type" value="Genomic_DNA"/>
</dbReference>
<name>A0ABP0L0M3_9DINO</name>
<evidence type="ECO:0000313" key="2">
    <source>
        <dbReference type="Proteomes" id="UP001642484"/>
    </source>
</evidence>
<gene>
    <name evidence="1" type="ORF">CCMP2556_LOCUS18745</name>
</gene>
<dbReference type="Proteomes" id="UP001642484">
    <property type="component" value="Unassembled WGS sequence"/>
</dbReference>
<keyword evidence="2" id="KW-1185">Reference proteome</keyword>
<proteinExistence type="predicted"/>
<comment type="caution">
    <text evidence="1">The sequence shown here is derived from an EMBL/GenBank/DDBJ whole genome shotgun (WGS) entry which is preliminary data.</text>
</comment>
<dbReference type="Pfam" id="PF03567">
    <property type="entry name" value="Sulfotransfer_2"/>
    <property type="match status" value="1"/>
</dbReference>
<organism evidence="1 2">
    <name type="scientific">Durusdinium trenchii</name>
    <dbReference type="NCBI Taxonomy" id="1381693"/>
    <lineage>
        <taxon>Eukaryota</taxon>
        <taxon>Sar</taxon>
        <taxon>Alveolata</taxon>
        <taxon>Dinophyceae</taxon>
        <taxon>Suessiales</taxon>
        <taxon>Symbiodiniaceae</taxon>
        <taxon>Durusdinium</taxon>
    </lineage>
</organism>
<dbReference type="Gene3D" id="3.40.50.300">
    <property type="entry name" value="P-loop containing nucleotide triphosphate hydrolases"/>
    <property type="match status" value="1"/>
</dbReference>
<dbReference type="SUPFAM" id="SSF52540">
    <property type="entry name" value="P-loop containing nucleoside triphosphate hydrolases"/>
    <property type="match status" value="1"/>
</dbReference>
<evidence type="ECO:0000313" key="1">
    <source>
        <dbReference type="EMBL" id="CAK9032639.1"/>
    </source>
</evidence>
<sequence>MTVLGKIGVGIWAEGPLRGAPSSQVAGLGQVRPEPGTNRGFGGRVSHWFFVLDRTLVLLVIISSEGRWLAQLLLQTVWSKANSVGQSALQKEIRKGHMNASSPRLNLPSHGLSKPCLKFIHIPKNAGTSIEHLGKKLNLHWGEFDDSLRCRNASRCHQTLPIYRDCCWPRKTTACSLWHYPPSADAHLAAVYAQCSTFGVVRDPLRRFVSQYFWITKAHHEPGPLCDREKFEAYANRTLQRLLEDPWIEDCHLVPQVHYVASHSGQRLCDHILHYEKLRSELSLLLKSYNLFDAKISLPVSNRGGAACPVEALRMSAALQQRIRDFFHLDYELGLGA</sequence>
<reference evidence="1 2" key="1">
    <citation type="submission" date="2024-02" db="EMBL/GenBank/DDBJ databases">
        <authorList>
            <person name="Chen Y."/>
            <person name="Shah S."/>
            <person name="Dougan E. K."/>
            <person name="Thang M."/>
            <person name="Chan C."/>
        </authorList>
    </citation>
    <scope>NUCLEOTIDE SEQUENCE [LARGE SCALE GENOMIC DNA]</scope>
</reference>
<accession>A0ABP0L0M3</accession>
<dbReference type="InterPro" id="IPR005331">
    <property type="entry name" value="Sulfotransferase"/>
</dbReference>